<dbReference type="Pfam" id="PF07680">
    <property type="entry name" value="DoxA"/>
    <property type="match status" value="1"/>
</dbReference>
<evidence type="ECO:0000313" key="4">
    <source>
        <dbReference type="Proteomes" id="UP000295788"/>
    </source>
</evidence>
<sequence length="153" mass="17124">MVKNKRLTFGLTIFLFAISMILYQYFFSGFTDLKNPAKSPNVVISDVGVQDSVLTFQGYNKGGESGYIINAKVTDGNFTVEMNAEELGNYPKDRIENKNINTVKGNKYSLQFPRGGKAIIDIELPVGFKKENLQLQLTDVSGKVFAYPYNKSK</sequence>
<evidence type="ECO:0000259" key="2">
    <source>
        <dbReference type="Pfam" id="PF07680"/>
    </source>
</evidence>
<dbReference type="AlphaFoldDB" id="A0A4R3KA68"/>
<dbReference type="InterPro" id="IPR011636">
    <property type="entry name" value="DoxA"/>
</dbReference>
<accession>A0A4R3KA68</accession>
<protein>
    <submittedName>
        <fullName evidence="3">TQO small subunit DoxA</fullName>
    </submittedName>
</protein>
<proteinExistence type="predicted"/>
<evidence type="ECO:0000313" key="3">
    <source>
        <dbReference type="EMBL" id="TCS79887.1"/>
    </source>
</evidence>
<dbReference type="RefSeq" id="WP_132769971.1">
    <property type="nucleotide sequence ID" value="NZ_SMAB01000019.1"/>
</dbReference>
<gene>
    <name evidence="3" type="ORF">EDD72_1195</name>
</gene>
<keyword evidence="1" id="KW-0812">Transmembrane</keyword>
<reference evidence="3 4" key="1">
    <citation type="submission" date="2019-03" db="EMBL/GenBank/DDBJ databases">
        <title>Genomic Encyclopedia of Type Strains, Phase IV (KMG-IV): sequencing the most valuable type-strain genomes for metagenomic binning, comparative biology and taxonomic classification.</title>
        <authorList>
            <person name="Goeker M."/>
        </authorList>
    </citation>
    <scope>NUCLEOTIDE SEQUENCE [LARGE SCALE GENOMIC DNA]</scope>
    <source>
        <strain evidence="3 4">DSM 23802</strain>
    </source>
</reference>
<dbReference type="Proteomes" id="UP000295788">
    <property type="component" value="Unassembled WGS sequence"/>
</dbReference>
<evidence type="ECO:0000256" key="1">
    <source>
        <dbReference type="SAM" id="Phobius"/>
    </source>
</evidence>
<keyword evidence="1" id="KW-1133">Transmembrane helix</keyword>
<organism evidence="3 4">
    <name type="scientific">Tepidibacillus fermentans</name>
    <dbReference type="NCBI Taxonomy" id="1281767"/>
    <lineage>
        <taxon>Bacteria</taxon>
        <taxon>Bacillati</taxon>
        <taxon>Bacillota</taxon>
        <taxon>Bacilli</taxon>
        <taxon>Bacillales</taxon>
        <taxon>Bacillaceae</taxon>
        <taxon>Tepidibacillus</taxon>
    </lineage>
</organism>
<keyword evidence="1" id="KW-0472">Membrane</keyword>
<feature type="domain" description="Thiosulphate:quinone oxidoreductase small subunit DoxA" evidence="2">
    <location>
        <begin position="30"/>
        <end position="143"/>
    </location>
</feature>
<comment type="caution">
    <text evidence="3">The sequence shown here is derived from an EMBL/GenBank/DDBJ whole genome shotgun (WGS) entry which is preliminary data.</text>
</comment>
<name>A0A4R3KA68_9BACI</name>
<keyword evidence="4" id="KW-1185">Reference proteome</keyword>
<dbReference type="EMBL" id="SMAB01000019">
    <property type="protein sequence ID" value="TCS79887.1"/>
    <property type="molecule type" value="Genomic_DNA"/>
</dbReference>
<feature type="transmembrane region" description="Helical" evidence="1">
    <location>
        <begin position="7"/>
        <end position="26"/>
    </location>
</feature>